<comment type="caution">
    <text evidence="1">The sequence shown here is derived from an EMBL/GenBank/DDBJ whole genome shotgun (WGS) entry which is preliminary data.</text>
</comment>
<protein>
    <submittedName>
        <fullName evidence="1">Uncharacterized protein</fullName>
    </submittedName>
</protein>
<gene>
    <name evidence="1" type="ORF">HGB38_32460</name>
</gene>
<proteinExistence type="predicted"/>
<dbReference type="Proteomes" id="UP000540698">
    <property type="component" value="Unassembled WGS sequence"/>
</dbReference>
<dbReference type="EMBL" id="JAAXOS010000022">
    <property type="protein sequence ID" value="NKY30886.1"/>
    <property type="molecule type" value="Genomic_DNA"/>
</dbReference>
<evidence type="ECO:0000313" key="1">
    <source>
        <dbReference type="EMBL" id="NKY30886.1"/>
    </source>
</evidence>
<keyword evidence="2" id="KW-1185">Reference proteome</keyword>
<name>A0A7X6LAF8_9NOCA</name>
<dbReference type="RefSeq" id="WP_062975986.1">
    <property type="nucleotide sequence ID" value="NZ_JAAXOS010000022.1"/>
</dbReference>
<organism evidence="1 2">
    <name type="scientific">Nocardia gamkensis</name>
    <dbReference type="NCBI Taxonomy" id="352869"/>
    <lineage>
        <taxon>Bacteria</taxon>
        <taxon>Bacillati</taxon>
        <taxon>Actinomycetota</taxon>
        <taxon>Actinomycetes</taxon>
        <taxon>Mycobacteriales</taxon>
        <taxon>Nocardiaceae</taxon>
        <taxon>Nocardia</taxon>
    </lineage>
</organism>
<sequence>MGYNWPEWALLSLVGIDPREVLQVLMGTRRWPRRARGRNELAVLTVWGRTETGRPLIVAVRRTEGWQWDILGAVEMTEAQVAELERWEHADD</sequence>
<evidence type="ECO:0000313" key="2">
    <source>
        <dbReference type="Proteomes" id="UP000540698"/>
    </source>
</evidence>
<reference evidence="1 2" key="1">
    <citation type="submission" date="2020-04" db="EMBL/GenBank/DDBJ databases">
        <title>MicrobeNet Type strains.</title>
        <authorList>
            <person name="Nicholson A.C."/>
        </authorList>
    </citation>
    <scope>NUCLEOTIDE SEQUENCE [LARGE SCALE GENOMIC DNA]</scope>
    <source>
        <strain evidence="1 2">DSM 44956</strain>
    </source>
</reference>
<dbReference type="AlphaFoldDB" id="A0A7X6LAF8"/>
<accession>A0A7X6LAF8</accession>